<accession>A0A0W0FEJ8</accession>
<comment type="caution">
    <text evidence="2">The sequence shown here is derived from an EMBL/GenBank/DDBJ whole genome shotgun (WGS) entry which is preliminary data.</text>
</comment>
<name>A0A0W0FEJ8_MONRR</name>
<gene>
    <name evidence="2" type="ORF">WG66_12730</name>
</gene>
<evidence type="ECO:0000256" key="1">
    <source>
        <dbReference type="SAM" id="MobiDB-lite"/>
    </source>
</evidence>
<organism evidence="2 3">
    <name type="scientific">Moniliophthora roreri</name>
    <name type="common">Frosty pod rot fungus</name>
    <name type="synonym">Monilia roreri</name>
    <dbReference type="NCBI Taxonomy" id="221103"/>
    <lineage>
        <taxon>Eukaryota</taxon>
        <taxon>Fungi</taxon>
        <taxon>Dikarya</taxon>
        <taxon>Basidiomycota</taxon>
        <taxon>Agaricomycotina</taxon>
        <taxon>Agaricomycetes</taxon>
        <taxon>Agaricomycetidae</taxon>
        <taxon>Agaricales</taxon>
        <taxon>Marasmiineae</taxon>
        <taxon>Marasmiaceae</taxon>
        <taxon>Moniliophthora</taxon>
    </lineage>
</organism>
<reference evidence="2 3" key="1">
    <citation type="submission" date="2015-12" db="EMBL/GenBank/DDBJ databases">
        <title>Draft genome sequence of Moniliophthora roreri, the causal agent of frosty pod rot of cacao.</title>
        <authorList>
            <person name="Aime M.C."/>
            <person name="Diaz-Valderrama J.R."/>
            <person name="Kijpornyongpan T."/>
            <person name="Phillips-Mora W."/>
        </authorList>
    </citation>
    <scope>NUCLEOTIDE SEQUENCE [LARGE SCALE GENOMIC DNA]</scope>
    <source>
        <strain evidence="2 3">MCA 2952</strain>
    </source>
</reference>
<evidence type="ECO:0000313" key="2">
    <source>
        <dbReference type="EMBL" id="KTB34710.1"/>
    </source>
</evidence>
<proteinExistence type="predicted"/>
<evidence type="ECO:0008006" key="4">
    <source>
        <dbReference type="Google" id="ProtNLM"/>
    </source>
</evidence>
<dbReference type="Proteomes" id="UP000054988">
    <property type="component" value="Unassembled WGS sequence"/>
</dbReference>
<sequence length="176" mass="20515">MNKETESSETKAKSSPELSPTSEPKNLDEIPSEPDMTTPGRSSDQPTDLAPNVQLKQEQDNSDAQWTSKPDPYESDHKDTRRFLLNLEVFFRMNASKYNTDEKKKLLLLSLLKGRTKEWKMTEQMKIFPEDPKSTIAKKAAEEKWDDFKARFRAYWQPIDVKGDTQIRIEELQMKE</sequence>
<dbReference type="EMBL" id="LATX01002049">
    <property type="protein sequence ID" value="KTB34710.1"/>
    <property type="molecule type" value="Genomic_DNA"/>
</dbReference>
<feature type="compositionally biased region" description="Basic and acidic residues" evidence="1">
    <location>
        <begin position="1"/>
        <end position="14"/>
    </location>
</feature>
<protein>
    <recommendedName>
        <fullName evidence="4">Reverse transcriptase-rnase h-integrase</fullName>
    </recommendedName>
</protein>
<evidence type="ECO:0000313" key="3">
    <source>
        <dbReference type="Proteomes" id="UP000054988"/>
    </source>
</evidence>
<feature type="region of interest" description="Disordered" evidence="1">
    <location>
        <begin position="1"/>
        <end position="78"/>
    </location>
</feature>
<dbReference type="AlphaFoldDB" id="A0A0W0FEJ8"/>